<evidence type="ECO:0000313" key="3">
    <source>
        <dbReference type="Proteomes" id="UP001055286"/>
    </source>
</evidence>
<name>A0AA37M613_9HYPH</name>
<reference evidence="2" key="2">
    <citation type="submission" date="2021-08" db="EMBL/GenBank/DDBJ databases">
        <authorList>
            <person name="Tani A."/>
            <person name="Ola A."/>
            <person name="Ogura Y."/>
            <person name="Katsura K."/>
            <person name="Hayashi T."/>
        </authorList>
    </citation>
    <scope>NUCLEOTIDE SEQUENCE</scope>
    <source>
        <strain evidence="2">JCM 32048</strain>
    </source>
</reference>
<dbReference type="Gene3D" id="3.90.1170.50">
    <property type="entry name" value="Aldehyde oxidase/xanthine dehydrogenase, a/b hammerhead"/>
    <property type="match status" value="1"/>
</dbReference>
<dbReference type="InterPro" id="IPR052516">
    <property type="entry name" value="N-heterocyclic_Hydroxylase"/>
</dbReference>
<dbReference type="Proteomes" id="UP001055286">
    <property type="component" value="Unassembled WGS sequence"/>
</dbReference>
<dbReference type="Gene3D" id="3.30.365.10">
    <property type="entry name" value="Aldehyde oxidase/xanthine dehydrogenase, molybdopterin binding domain"/>
    <property type="match status" value="4"/>
</dbReference>
<reference evidence="2" key="1">
    <citation type="journal article" date="2016" name="Front. Microbiol.">
        <title>Genome Sequence of the Piezophilic, Mesophilic Sulfate-Reducing Bacterium Desulfovibrio indicus J2T.</title>
        <authorList>
            <person name="Cao J."/>
            <person name="Maignien L."/>
            <person name="Shao Z."/>
            <person name="Alain K."/>
            <person name="Jebbar M."/>
        </authorList>
    </citation>
    <scope>NUCLEOTIDE SEQUENCE</scope>
    <source>
        <strain evidence="2">JCM 32048</strain>
    </source>
</reference>
<dbReference type="EMBL" id="BPQJ01000021">
    <property type="protein sequence ID" value="GJD64045.1"/>
    <property type="molecule type" value="Genomic_DNA"/>
</dbReference>
<feature type="domain" description="Aldehyde oxidase/xanthine dehydrogenase a/b hammerhead" evidence="1">
    <location>
        <begin position="230"/>
        <end position="309"/>
    </location>
</feature>
<dbReference type="PANTHER" id="PTHR47495">
    <property type="entry name" value="ALDEHYDE DEHYDROGENASE"/>
    <property type="match status" value="1"/>
</dbReference>
<dbReference type="GO" id="GO:0016491">
    <property type="term" value="F:oxidoreductase activity"/>
    <property type="evidence" value="ECO:0007669"/>
    <property type="project" value="InterPro"/>
</dbReference>
<sequence length="752" mass="79259">MDQILRTPSRAPTGTAPAGTANLSRRNLLGAAAGALVLAVALPGRVRAEAQGPAEGAGAIAPKPGTRVPAFLEIRPDGTVRFLSPFVEGGQGIATGMAQIVGEELDVDPARFVVECAPPGPDYAVVNGIRMTGGSFSTRSSYPLMRQLGATARDMLVRAAAARLKVQAAELTTRDGTVVHAASGRTLPYGALAADAMALKPNESAPLRDPTSFRYIGKPVARIDVRDKSTGRAVYAIDQKVEGMLYAAVAHAPHPGTEPAGLDNEAAVRAMPGVHSVHRLPGAVAVAADSWWRARKAVEALTVRWSAPKATGLDTIAADFSSDGLLAALKASAEAGHAAEAEGDVAGAFARAAKVVEAEYAAPYLAHAQLEPPSSIARFNPDGTLDVWLPNQMPELFQTISAKVAGVEPDKVRIHSPMLGGFFGRHFPYDAGNPFPQAILLAKATGRPVKVLWSREEEFARDGLRPLSFSRFRAALDAAGNPTAIEVRTVGEGPIGRYFGALMKTPVDPSAVEGIVEKPYAIANRRMTFTKVAHPVTIAFWRSVGHSMNDAFYESFLDEVAQAGGHDPFELRMTLLKDKPRSLRLLREVADLSGGWQRGPYAAGDGKRARGVSLASPFGSETATIAEVSVEGGEARVHNLWIAFDPGSVVNPAIVTAQVESAAALGTSSVLFEQIVYRDGLRQSQNFDTYPILRREHMPAVHVRIVESGAPMGGVGEPGLPGVPPAILNAIAALTGQRIRSLPVANTKLAGA</sequence>
<dbReference type="InterPro" id="IPR006311">
    <property type="entry name" value="TAT_signal"/>
</dbReference>
<dbReference type="InterPro" id="IPR036856">
    <property type="entry name" value="Ald_Oxase/Xan_DH_a/b_sf"/>
</dbReference>
<dbReference type="AlphaFoldDB" id="A0AA37M613"/>
<comment type="caution">
    <text evidence="2">The sequence shown here is derived from an EMBL/GenBank/DDBJ whole genome shotgun (WGS) entry which is preliminary data.</text>
</comment>
<dbReference type="SUPFAM" id="SSF56003">
    <property type="entry name" value="Molybdenum cofactor-binding domain"/>
    <property type="match status" value="2"/>
</dbReference>
<dbReference type="SMART" id="SM01008">
    <property type="entry name" value="Ald_Xan_dh_C"/>
    <property type="match status" value="1"/>
</dbReference>
<dbReference type="InterPro" id="IPR008274">
    <property type="entry name" value="AldOxase/xan_DH_MoCoBD1"/>
</dbReference>
<dbReference type="InterPro" id="IPR012368">
    <property type="entry name" value="OxRdtase_Mopterin-bd_su_IorB"/>
</dbReference>
<dbReference type="Pfam" id="PF02738">
    <property type="entry name" value="MoCoBD_1"/>
    <property type="match status" value="1"/>
</dbReference>
<dbReference type="PIRSF" id="PIRSF036389">
    <property type="entry name" value="IOR_B"/>
    <property type="match status" value="1"/>
</dbReference>
<evidence type="ECO:0000313" key="2">
    <source>
        <dbReference type="EMBL" id="GJD64045.1"/>
    </source>
</evidence>
<evidence type="ECO:0000259" key="1">
    <source>
        <dbReference type="SMART" id="SM01008"/>
    </source>
</evidence>
<dbReference type="Pfam" id="PF20256">
    <property type="entry name" value="MoCoBD_2"/>
    <property type="match status" value="2"/>
</dbReference>
<dbReference type="SUPFAM" id="SSF54665">
    <property type="entry name" value="CO dehydrogenase molybdoprotein N-domain-like"/>
    <property type="match status" value="1"/>
</dbReference>
<gene>
    <name evidence="2" type="primary">iorB_2</name>
    <name evidence="2" type="ORF">MPEAHAMD_4219</name>
</gene>
<accession>A0AA37M613</accession>
<keyword evidence="3" id="KW-1185">Reference proteome</keyword>
<dbReference type="InterPro" id="IPR046867">
    <property type="entry name" value="AldOxase/xan_DH_MoCoBD2"/>
</dbReference>
<dbReference type="RefSeq" id="WP_099903520.1">
    <property type="nucleotide sequence ID" value="NZ_BPQJ01000021.1"/>
</dbReference>
<protein>
    <submittedName>
        <fullName evidence="2">Isoquinoline 1-oxidoreductase subunit beta</fullName>
    </submittedName>
</protein>
<dbReference type="InterPro" id="IPR000674">
    <property type="entry name" value="Ald_Oxase/Xan_DH_a/b"/>
</dbReference>
<organism evidence="2 3">
    <name type="scientific">Methylobacterium frigidaeris</name>
    <dbReference type="NCBI Taxonomy" id="2038277"/>
    <lineage>
        <taxon>Bacteria</taxon>
        <taxon>Pseudomonadati</taxon>
        <taxon>Pseudomonadota</taxon>
        <taxon>Alphaproteobacteria</taxon>
        <taxon>Hyphomicrobiales</taxon>
        <taxon>Methylobacteriaceae</taxon>
        <taxon>Methylobacterium</taxon>
    </lineage>
</organism>
<dbReference type="PROSITE" id="PS51318">
    <property type="entry name" value="TAT"/>
    <property type="match status" value="1"/>
</dbReference>
<dbReference type="PANTHER" id="PTHR47495:SF2">
    <property type="entry name" value="ALDEHYDE DEHYDROGENASE"/>
    <property type="match status" value="1"/>
</dbReference>
<proteinExistence type="predicted"/>
<dbReference type="InterPro" id="IPR037165">
    <property type="entry name" value="AldOxase/xan_DH_Mopterin-bd_sf"/>
</dbReference>